<dbReference type="Gene3D" id="1.10.600.10">
    <property type="entry name" value="Farnesyl Diphosphate Synthase"/>
    <property type="match status" value="1"/>
</dbReference>
<accession>A0A7S0E8C9</accession>
<dbReference type="Pfam" id="PF00494">
    <property type="entry name" value="SQS_PSY"/>
    <property type="match status" value="1"/>
</dbReference>
<feature type="compositionally biased region" description="Pro residues" evidence="4">
    <location>
        <begin position="312"/>
        <end position="324"/>
    </location>
</feature>
<dbReference type="InterPro" id="IPR002060">
    <property type="entry name" value="Squ/phyt_synthse"/>
</dbReference>
<dbReference type="EC" id="2.5.1.32" evidence="2"/>
<comment type="catalytic activity">
    <reaction evidence="1">
        <text>2 (2E,6E,10E)-geranylgeranyl diphosphate = 15-cis-phytoene + 2 diphosphate</text>
        <dbReference type="Rhea" id="RHEA:34475"/>
        <dbReference type="ChEBI" id="CHEBI:27787"/>
        <dbReference type="ChEBI" id="CHEBI:33019"/>
        <dbReference type="ChEBI" id="CHEBI:58756"/>
        <dbReference type="EC" id="2.5.1.32"/>
    </reaction>
</comment>
<dbReference type="SUPFAM" id="SSF48576">
    <property type="entry name" value="Terpenoid synthases"/>
    <property type="match status" value="1"/>
</dbReference>
<dbReference type="GO" id="GO:0016117">
    <property type="term" value="P:carotenoid biosynthetic process"/>
    <property type="evidence" value="ECO:0007669"/>
    <property type="project" value="UniProtKB-KW"/>
</dbReference>
<sequence>MLRLRKVSRQPCFQQLLRAHSHQRSYTCSPASVIHCRDLVQQADVEGFLCVAFYPKEMRQHILAIKAFNVEIAKAADKSSNEKMTEIRLQWWRSVVEKLPKKEVPSHPVVDAVCETFHKYDLDIDLLLSLVDKRIKDLPVKMPDTLYYTEEYAEGTQGALSRLALQILGAHNVPGNVKAVQQVGSAVGISMLMRGTKFHAQRNKVYIPQQLASACELSISSLTKCEPSPELARCMQQMALLCREYLDEAKKCEWTKEALPALYSASIARAFLNRLESLDYDIMHPSWHYQGGSIIRVQIPLMILSETFCLSPPPPPPPDPPPPADSLHARKSHRRDILIA</sequence>
<protein>
    <recommendedName>
        <fullName evidence="2">15-cis-phytoene synthase</fullName>
        <ecNumber evidence="2">2.5.1.32</ecNumber>
    </recommendedName>
</protein>
<gene>
    <name evidence="5" type="ORF">HPHI1048_LOCUS6145</name>
</gene>
<evidence type="ECO:0000256" key="4">
    <source>
        <dbReference type="SAM" id="MobiDB-lite"/>
    </source>
</evidence>
<evidence type="ECO:0000256" key="3">
    <source>
        <dbReference type="ARBA" id="ARBA00022746"/>
    </source>
</evidence>
<evidence type="ECO:0000256" key="2">
    <source>
        <dbReference type="ARBA" id="ARBA00012396"/>
    </source>
</evidence>
<dbReference type="InterPro" id="IPR008949">
    <property type="entry name" value="Isoprenoid_synthase_dom_sf"/>
</dbReference>
<organism evidence="5">
    <name type="scientific">Hanusia phi</name>
    <dbReference type="NCBI Taxonomy" id="3032"/>
    <lineage>
        <taxon>Eukaryota</taxon>
        <taxon>Cryptophyceae</taxon>
        <taxon>Pyrenomonadales</taxon>
        <taxon>Geminigeraceae</taxon>
        <taxon>Hanusia</taxon>
    </lineage>
</organism>
<feature type="region of interest" description="Disordered" evidence="4">
    <location>
        <begin position="312"/>
        <end position="340"/>
    </location>
</feature>
<dbReference type="AlphaFoldDB" id="A0A7S0E8C9"/>
<dbReference type="PANTHER" id="PTHR31480">
    <property type="entry name" value="BIFUNCTIONAL LYCOPENE CYCLASE/PHYTOENE SYNTHASE"/>
    <property type="match status" value="1"/>
</dbReference>
<keyword evidence="3" id="KW-0125">Carotenoid biosynthesis</keyword>
<evidence type="ECO:0000256" key="1">
    <source>
        <dbReference type="ARBA" id="ARBA00001805"/>
    </source>
</evidence>
<dbReference type="EMBL" id="HBEO01008811">
    <property type="protein sequence ID" value="CAD8476103.1"/>
    <property type="molecule type" value="Transcribed_RNA"/>
</dbReference>
<reference evidence="5" key="1">
    <citation type="submission" date="2021-01" db="EMBL/GenBank/DDBJ databases">
        <authorList>
            <person name="Corre E."/>
            <person name="Pelletier E."/>
            <person name="Niang G."/>
            <person name="Scheremetjew M."/>
            <person name="Finn R."/>
            <person name="Kale V."/>
            <person name="Holt S."/>
            <person name="Cochrane G."/>
            <person name="Meng A."/>
            <person name="Brown T."/>
            <person name="Cohen L."/>
        </authorList>
    </citation>
    <scope>NUCLEOTIDE SEQUENCE</scope>
    <source>
        <strain evidence="5">CCMP325</strain>
    </source>
</reference>
<evidence type="ECO:0000313" key="5">
    <source>
        <dbReference type="EMBL" id="CAD8476103.1"/>
    </source>
</evidence>
<name>A0A7S0E8C9_9CRYP</name>
<proteinExistence type="predicted"/>